<dbReference type="SMART" id="SM01027">
    <property type="entry name" value="Beta-Casp"/>
    <property type="match status" value="1"/>
</dbReference>
<dbReference type="EMBL" id="CR522870">
    <property type="protein sequence ID" value="CAG35357.1"/>
    <property type="molecule type" value="Genomic_DNA"/>
</dbReference>
<dbReference type="STRING" id="177439.DP0628"/>
<evidence type="ECO:0000259" key="2">
    <source>
        <dbReference type="SMART" id="SM01027"/>
    </source>
</evidence>
<keyword evidence="4" id="KW-1185">Reference proteome</keyword>
<dbReference type="InterPro" id="IPR022712">
    <property type="entry name" value="Beta_Casp"/>
</dbReference>
<dbReference type="InterPro" id="IPR050698">
    <property type="entry name" value="MBL"/>
</dbReference>
<dbReference type="eggNOG" id="COG1236">
    <property type="taxonomic scope" value="Bacteria"/>
</dbReference>
<evidence type="ECO:0000313" key="3">
    <source>
        <dbReference type="EMBL" id="CAG35357.1"/>
    </source>
</evidence>
<proteinExistence type="predicted"/>
<dbReference type="Gene3D" id="3.60.15.10">
    <property type="entry name" value="Ribonuclease Z/Hydroxyacylglutathione hydrolase-like"/>
    <property type="match status" value="1"/>
</dbReference>
<organism evidence="3 4">
    <name type="scientific">Desulfotalea psychrophila (strain LSv54 / DSM 12343)</name>
    <dbReference type="NCBI Taxonomy" id="177439"/>
    <lineage>
        <taxon>Bacteria</taxon>
        <taxon>Pseudomonadati</taxon>
        <taxon>Thermodesulfobacteriota</taxon>
        <taxon>Desulfobulbia</taxon>
        <taxon>Desulfobulbales</taxon>
        <taxon>Desulfocapsaceae</taxon>
        <taxon>Desulfotalea</taxon>
    </lineage>
</organism>
<dbReference type="PANTHER" id="PTHR11203">
    <property type="entry name" value="CLEAVAGE AND POLYADENYLATION SPECIFICITY FACTOR FAMILY MEMBER"/>
    <property type="match status" value="1"/>
</dbReference>
<dbReference type="GO" id="GO:0016787">
    <property type="term" value="F:hydrolase activity"/>
    <property type="evidence" value="ECO:0007669"/>
    <property type="project" value="UniProtKB-KW"/>
</dbReference>
<evidence type="ECO:0000256" key="1">
    <source>
        <dbReference type="ARBA" id="ARBA00022801"/>
    </source>
</evidence>
<keyword evidence="1" id="KW-0378">Hydrolase</keyword>
<gene>
    <name evidence="3" type="ordered locus">DP0628</name>
</gene>
<dbReference type="KEGG" id="dps:DP0628"/>
<reference evidence="4" key="1">
    <citation type="journal article" date="2004" name="Environ. Microbiol.">
        <title>The genome of Desulfotalea psychrophila, a sulfate-reducing bacterium from permanently cold Arctic sediments.</title>
        <authorList>
            <person name="Rabus R."/>
            <person name="Ruepp A."/>
            <person name="Frickey T."/>
            <person name="Rattei T."/>
            <person name="Fartmann B."/>
            <person name="Stark M."/>
            <person name="Bauer M."/>
            <person name="Zibat A."/>
            <person name="Lombardot T."/>
            <person name="Becker I."/>
            <person name="Amann J."/>
            <person name="Gellner K."/>
            <person name="Teeling H."/>
            <person name="Leuschner W.D."/>
            <person name="Gloeckner F.-O."/>
            <person name="Lupas A.N."/>
            <person name="Amann R."/>
            <person name="Klenk H.-P."/>
        </authorList>
    </citation>
    <scope>NUCLEOTIDE SEQUENCE [LARGE SCALE GENOMIC DNA]</scope>
    <source>
        <strain evidence="4">DSM 12343 / LSv54</strain>
    </source>
</reference>
<name>Q6AQL6_DESPS</name>
<dbReference type="PANTHER" id="PTHR11203:SF37">
    <property type="entry name" value="INTEGRATOR COMPLEX SUBUNIT 11"/>
    <property type="match status" value="1"/>
</dbReference>
<dbReference type="OrthoDB" id="9803916at2"/>
<protein>
    <recommendedName>
        <fullName evidence="2">Beta-Casp domain-containing protein</fullName>
    </recommendedName>
</protein>
<dbReference type="InterPro" id="IPR036866">
    <property type="entry name" value="RibonucZ/Hydroxyglut_hydro"/>
</dbReference>
<dbReference type="Gene3D" id="3.40.50.10890">
    <property type="match status" value="1"/>
</dbReference>
<dbReference type="AlphaFoldDB" id="Q6AQL6"/>
<dbReference type="HOGENOM" id="CLU_009673_5_2_7"/>
<accession>Q6AQL6</accession>
<evidence type="ECO:0000313" key="4">
    <source>
        <dbReference type="Proteomes" id="UP000000602"/>
    </source>
</evidence>
<dbReference type="GO" id="GO:0004521">
    <property type="term" value="F:RNA endonuclease activity"/>
    <property type="evidence" value="ECO:0007669"/>
    <property type="project" value="TreeGrafter"/>
</dbReference>
<dbReference type="InterPro" id="IPR011108">
    <property type="entry name" value="RMMBL"/>
</dbReference>
<dbReference type="CDD" id="cd16295">
    <property type="entry name" value="TTHA0252-CPSF-like_MBL-fold"/>
    <property type="match status" value="1"/>
</dbReference>
<dbReference type="RefSeq" id="WP_011187873.1">
    <property type="nucleotide sequence ID" value="NC_006138.1"/>
</dbReference>
<dbReference type="Pfam" id="PF00753">
    <property type="entry name" value="Lactamase_B"/>
    <property type="match status" value="1"/>
</dbReference>
<dbReference type="InterPro" id="IPR001279">
    <property type="entry name" value="Metallo-B-lactamas"/>
</dbReference>
<dbReference type="Pfam" id="PF07521">
    <property type="entry name" value="RMMBL"/>
    <property type="match status" value="1"/>
</dbReference>
<dbReference type="SUPFAM" id="SSF56281">
    <property type="entry name" value="Metallo-hydrolase/oxidoreductase"/>
    <property type="match status" value="1"/>
</dbReference>
<dbReference type="Proteomes" id="UP000000602">
    <property type="component" value="Chromosome"/>
</dbReference>
<sequence>MYVTAYGATQEVTGSFHTITTSDDTLLLDCGLYQGRRKECEEKNRHFLVDPKTISNVILSHAHIDHSGRLPMLTDQGFTGNIFCTRATADACAYLLRDSANIQAGDCSYLNYKTVKKFLEKAKQGDNPGNISRAELKEMQGILKSDDYQSKRSLIIEVAQKNNLEIVRPIYSQESVDRCLPAFKGMPYETTFTVGKNTTCTQYEAGHILGSAISIIQRKTPSGQVKNIMYSGDLGRFDKPIIKDPTLNFAPEHRNIDLCLMESTYGNRLHEPVASLKPMLKKVLTETFERGGSVLIPCFAFGRTQELIYFLHELYRDGEVPRRPVYIDSPLATNLTTVFGEHPEDYDEATHRSFLEMRQSPFSFEHLHFVHNVQESMALNRDPLSNIILAGSGMCEGGRILHHLRHRIHDERNTVLIVGYMGENTFGRLLHEKGKEYAESGRQGDAPMVRFYGKDYPLRAHVVSLGGLSGHGDRDEMTRVLKDSNLNVKSIALVHGEVEQSLAFAEHLRGEGFDVSIPLKGERMPV</sequence>
<feature type="domain" description="Beta-Casp" evidence="2">
    <location>
        <begin position="304"/>
        <end position="430"/>
    </location>
</feature>
<dbReference type="Pfam" id="PF10996">
    <property type="entry name" value="Beta-Casp"/>
    <property type="match status" value="1"/>
</dbReference>